<protein>
    <recommendedName>
        <fullName evidence="1">Thioredoxin reductase</fullName>
    </recommendedName>
</protein>
<dbReference type="InterPro" id="IPR036188">
    <property type="entry name" value="FAD/NAD-bd_sf"/>
</dbReference>
<dbReference type="GeneID" id="29523452"/>
<evidence type="ECO:0000256" key="2">
    <source>
        <dbReference type="ARBA" id="ARBA00022630"/>
    </source>
</evidence>
<dbReference type="RefSeq" id="WP_177235796.1">
    <property type="nucleotide sequence ID" value="NZ_CP015882.1"/>
</dbReference>
<dbReference type="InterPro" id="IPR023753">
    <property type="entry name" value="FAD/NAD-binding_dom"/>
</dbReference>
<evidence type="ECO:0000259" key="4">
    <source>
        <dbReference type="Pfam" id="PF07992"/>
    </source>
</evidence>
<reference evidence="5" key="1">
    <citation type="submission" date="2022-06" db="EMBL/GenBank/DDBJ databases">
        <title>Physiological and biochemical characterization and genomic elucidation of a strain of the genus Ensifer adhaerens M8 that combines arsenic oxidation and chromium reduction.</title>
        <authorList>
            <person name="Li X."/>
            <person name="Yu c."/>
        </authorList>
    </citation>
    <scope>NUCLEOTIDE SEQUENCE</scope>
    <source>
        <strain evidence="5">M8</strain>
        <plasmid evidence="5">pB</plasmid>
    </source>
</reference>
<evidence type="ECO:0000313" key="6">
    <source>
        <dbReference type="EMBL" id="WFP94893.1"/>
    </source>
</evidence>
<dbReference type="PRINTS" id="PR00368">
    <property type="entry name" value="FADPNR"/>
</dbReference>
<evidence type="ECO:0000256" key="3">
    <source>
        <dbReference type="ARBA" id="ARBA00023002"/>
    </source>
</evidence>
<reference evidence="6 8" key="2">
    <citation type="submission" date="2023-03" db="EMBL/GenBank/DDBJ databases">
        <title>Comparative genome and transcriptome analysis combination mining strategies for increasing vitamin B12 production of Ensifer adhaerens strain.</title>
        <authorList>
            <person name="Yongheng L."/>
        </authorList>
    </citation>
    <scope>NUCLEOTIDE SEQUENCE [LARGE SCALE GENOMIC DNA]</scope>
    <source>
        <strain evidence="6 8">Casida A-T305</strain>
        <plasmid evidence="6 8">unnamedB</plasmid>
    </source>
</reference>
<evidence type="ECO:0000313" key="7">
    <source>
        <dbReference type="Proteomes" id="UP001055460"/>
    </source>
</evidence>
<feature type="domain" description="FAD/NAD(P)-binding" evidence="4">
    <location>
        <begin position="10"/>
        <end position="290"/>
    </location>
</feature>
<keyword evidence="8" id="KW-1185">Reference proteome</keyword>
<dbReference type="PANTHER" id="PTHR48105">
    <property type="entry name" value="THIOREDOXIN REDUCTASE 1-RELATED-RELATED"/>
    <property type="match status" value="1"/>
</dbReference>
<sequence>MNQSSNGRIYDCIVVGGGPAGLTAAIYLARYHLSVLVFDDQASRAASIPVSHNHAGFPNGVSGEELLARMRTQAERYGAYVRYCQITELRKRGSLIEAMSPIGHWRAKTVLLATGVINRRPQMPAAVHDDALARGLLRYCPVCDGFEVTDKTVGVIGVGTRAFQEAIFLRSYTRHLTIISCEDRPHLNETQISELQEIGVKLERGPVSSIEIAGDLLVLNTPDHRLFFASVYPALGSDVRSDLASRLGARLSREGCVSVDAHQRTTVSGLYAAGDVVQGLDQISRAMGQAGVAATAIRNDLCEQVLRVR</sequence>
<dbReference type="InterPro" id="IPR050097">
    <property type="entry name" value="Ferredoxin-NADP_redctase_2"/>
</dbReference>
<gene>
    <name evidence="5" type="ORF">NE863_28255</name>
    <name evidence="6" type="ORF">P4B07_34510</name>
</gene>
<geneLocation type="plasmid" evidence="5 7">
    <name>pB</name>
</geneLocation>
<keyword evidence="5" id="KW-0614">Plasmid</keyword>
<evidence type="ECO:0000256" key="1">
    <source>
        <dbReference type="ARBA" id="ARBA00018719"/>
    </source>
</evidence>
<keyword evidence="2" id="KW-0285">Flavoprotein</keyword>
<dbReference type="SUPFAM" id="SSF51905">
    <property type="entry name" value="FAD/NAD(P)-binding domain"/>
    <property type="match status" value="1"/>
</dbReference>
<evidence type="ECO:0000313" key="8">
    <source>
        <dbReference type="Proteomes" id="UP001214094"/>
    </source>
</evidence>
<dbReference type="EMBL" id="CP121310">
    <property type="protein sequence ID" value="WFP94893.1"/>
    <property type="molecule type" value="Genomic_DNA"/>
</dbReference>
<dbReference type="Proteomes" id="UP001055460">
    <property type="component" value="Plasmid pB"/>
</dbReference>
<dbReference type="PRINTS" id="PR00469">
    <property type="entry name" value="PNDRDTASEII"/>
</dbReference>
<dbReference type="Proteomes" id="UP001214094">
    <property type="component" value="Plasmid unnamedB"/>
</dbReference>
<dbReference type="Pfam" id="PF07992">
    <property type="entry name" value="Pyr_redox_2"/>
    <property type="match status" value="1"/>
</dbReference>
<dbReference type="EMBL" id="CP098809">
    <property type="protein sequence ID" value="USJ27785.1"/>
    <property type="molecule type" value="Genomic_DNA"/>
</dbReference>
<dbReference type="AlphaFoldDB" id="A0A9Q8YGM7"/>
<dbReference type="GO" id="GO:0016491">
    <property type="term" value="F:oxidoreductase activity"/>
    <property type="evidence" value="ECO:0007669"/>
    <property type="project" value="UniProtKB-KW"/>
</dbReference>
<proteinExistence type="predicted"/>
<name>A0A9Q8YGM7_ENSAD</name>
<dbReference type="Gene3D" id="3.50.50.60">
    <property type="entry name" value="FAD/NAD(P)-binding domain"/>
    <property type="match status" value="2"/>
</dbReference>
<evidence type="ECO:0000313" key="5">
    <source>
        <dbReference type="EMBL" id="USJ27785.1"/>
    </source>
</evidence>
<keyword evidence="3" id="KW-0560">Oxidoreductase</keyword>
<geneLocation type="plasmid" evidence="6 8">
    <name>unnamedB</name>
</geneLocation>
<organism evidence="5 7">
    <name type="scientific">Ensifer adhaerens</name>
    <name type="common">Sinorhizobium morelense</name>
    <dbReference type="NCBI Taxonomy" id="106592"/>
    <lineage>
        <taxon>Bacteria</taxon>
        <taxon>Pseudomonadati</taxon>
        <taxon>Pseudomonadota</taxon>
        <taxon>Alphaproteobacteria</taxon>
        <taxon>Hyphomicrobiales</taxon>
        <taxon>Rhizobiaceae</taxon>
        <taxon>Sinorhizobium/Ensifer group</taxon>
        <taxon>Ensifer</taxon>
    </lineage>
</organism>
<accession>A0A9Q8YGM7</accession>